<name>A0A1M6CKK7_9ACTN</name>
<evidence type="ECO:0000256" key="2">
    <source>
        <dbReference type="ARBA" id="ARBA00022857"/>
    </source>
</evidence>
<keyword evidence="3" id="KW-0560">Oxidoreductase</keyword>
<gene>
    <name evidence="5" type="ORF">SAMN05421803_101738</name>
</gene>
<evidence type="ECO:0000256" key="3">
    <source>
        <dbReference type="ARBA" id="ARBA00023002"/>
    </source>
</evidence>
<sequence>MPAKRIALVTGATQGMGRHVAKELASDGAAVFVGCRDLARGEAAAAGIGNGATALPLDVTDAASVTAAADRVRAEAGRLDLLVNNAAISTTRTELDMAARRALAAPSTVPLEEVRAVWEVNVFGVLAVYQAMLPLLRESSDARIVNVTSALGSLTAASDPSSPYRAAFEPVYSASKTALNAVTLAMMAELEGTGVRVNLVSPGFARTALVGFEGTETVEDASREVLRVARLGPDGPGATFTLWEGVPVPW</sequence>
<evidence type="ECO:0000313" key="6">
    <source>
        <dbReference type="Proteomes" id="UP000184452"/>
    </source>
</evidence>
<dbReference type="InterPro" id="IPR036291">
    <property type="entry name" value="NAD(P)-bd_dom_sf"/>
</dbReference>
<organism evidence="5 6">
    <name type="scientific">Nocardiopsis flavescens</name>
    <dbReference type="NCBI Taxonomy" id="758803"/>
    <lineage>
        <taxon>Bacteria</taxon>
        <taxon>Bacillati</taxon>
        <taxon>Actinomycetota</taxon>
        <taxon>Actinomycetes</taxon>
        <taxon>Streptosporangiales</taxon>
        <taxon>Nocardiopsidaceae</taxon>
        <taxon>Nocardiopsis</taxon>
    </lineage>
</organism>
<dbReference type="EMBL" id="FQZK01000001">
    <property type="protein sequence ID" value="SHI61555.1"/>
    <property type="molecule type" value="Genomic_DNA"/>
</dbReference>
<dbReference type="Proteomes" id="UP000184452">
    <property type="component" value="Unassembled WGS sequence"/>
</dbReference>
<dbReference type="AlphaFoldDB" id="A0A1M6CKK7"/>
<dbReference type="Gene3D" id="3.40.50.720">
    <property type="entry name" value="NAD(P)-binding Rossmann-like Domain"/>
    <property type="match status" value="1"/>
</dbReference>
<dbReference type="OrthoDB" id="9781117at2"/>
<dbReference type="GO" id="GO:0016491">
    <property type="term" value="F:oxidoreductase activity"/>
    <property type="evidence" value="ECO:0007669"/>
    <property type="project" value="UniProtKB-KW"/>
</dbReference>
<comment type="similarity">
    <text evidence="1 4">Belongs to the short-chain dehydrogenases/reductases (SDR) family.</text>
</comment>
<protein>
    <submittedName>
        <fullName evidence="5">NADP-dependent 3-hydroxy acid dehydrogenase YdfG</fullName>
    </submittedName>
</protein>
<proteinExistence type="inferred from homology"/>
<dbReference type="PANTHER" id="PTHR43490">
    <property type="entry name" value="(+)-NEOMENTHOL DEHYDROGENASE"/>
    <property type="match status" value="1"/>
</dbReference>
<dbReference type="SUPFAM" id="SSF51735">
    <property type="entry name" value="NAD(P)-binding Rossmann-fold domains"/>
    <property type="match status" value="1"/>
</dbReference>
<dbReference type="InterPro" id="IPR020904">
    <property type="entry name" value="Sc_DH/Rdtase_CS"/>
</dbReference>
<dbReference type="STRING" id="758803.SAMN05421803_101738"/>
<evidence type="ECO:0000256" key="1">
    <source>
        <dbReference type="ARBA" id="ARBA00006484"/>
    </source>
</evidence>
<dbReference type="RefSeq" id="WP_073374836.1">
    <property type="nucleotide sequence ID" value="NZ_FQZK01000001.1"/>
</dbReference>
<evidence type="ECO:0000256" key="4">
    <source>
        <dbReference type="RuleBase" id="RU000363"/>
    </source>
</evidence>
<evidence type="ECO:0000313" key="5">
    <source>
        <dbReference type="EMBL" id="SHI61555.1"/>
    </source>
</evidence>
<accession>A0A1M6CKK7</accession>
<reference evidence="5 6" key="1">
    <citation type="submission" date="2016-11" db="EMBL/GenBank/DDBJ databases">
        <authorList>
            <person name="Jaros S."/>
            <person name="Januszkiewicz K."/>
            <person name="Wedrychowicz H."/>
        </authorList>
    </citation>
    <scope>NUCLEOTIDE SEQUENCE [LARGE SCALE GENOMIC DNA]</scope>
    <source>
        <strain evidence="5 6">CGMCC 4.5723</strain>
    </source>
</reference>
<dbReference type="InterPro" id="IPR002347">
    <property type="entry name" value="SDR_fam"/>
</dbReference>
<dbReference type="PRINTS" id="PR00081">
    <property type="entry name" value="GDHRDH"/>
</dbReference>
<dbReference type="PRINTS" id="PR00080">
    <property type="entry name" value="SDRFAMILY"/>
</dbReference>
<dbReference type="PANTHER" id="PTHR43490:SF99">
    <property type="entry name" value="SHORT-CHAIN DEHYDROGENASE_REDUCTASE"/>
    <property type="match status" value="1"/>
</dbReference>
<dbReference type="Pfam" id="PF00106">
    <property type="entry name" value="adh_short"/>
    <property type="match status" value="1"/>
</dbReference>
<keyword evidence="2" id="KW-0521">NADP</keyword>
<dbReference type="PROSITE" id="PS00061">
    <property type="entry name" value="ADH_SHORT"/>
    <property type="match status" value="1"/>
</dbReference>
<keyword evidence="6" id="KW-1185">Reference proteome</keyword>